<evidence type="ECO:0000256" key="2">
    <source>
        <dbReference type="ARBA" id="ARBA00022857"/>
    </source>
</evidence>
<dbReference type="OrthoDB" id="47007at2759"/>
<dbReference type="Gene3D" id="3.40.50.720">
    <property type="entry name" value="NAD(P)-binding Rossmann-like Domain"/>
    <property type="match status" value="1"/>
</dbReference>
<protein>
    <recommendedName>
        <fullName evidence="5">Isoepoxydon dehydrogenase</fullName>
    </recommendedName>
</protein>
<dbReference type="PANTHER" id="PTHR42760">
    <property type="entry name" value="SHORT-CHAIN DEHYDROGENASES/REDUCTASES FAMILY MEMBER"/>
    <property type="match status" value="1"/>
</dbReference>
<keyword evidence="4" id="KW-1185">Reference proteome</keyword>
<reference evidence="3" key="1">
    <citation type="submission" date="2021-03" db="EMBL/GenBank/DDBJ databases">
        <authorList>
            <person name="Tagirdzhanova G."/>
        </authorList>
    </citation>
    <scope>NUCLEOTIDE SEQUENCE</scope>
</reference>
<dbReference type="AlphaFoldDB" id="A0A8H3FS15"/>
<name>A0A8H3FS15_9LECA</name>
<dbReference type="SUPFAM" id="SSF51735">
    <property type="entry name" value="NAD(P)-binding Rossmann-fold domains"/>
    <property type="match status" value="1"/>
</dbReference>
<comment type="similarity">
    <text evidence="1">Belongs to the short-chain dehydrogenases/reductases (SDR) family.</text>
</comment>
<dbReference type="FunFam" id="3.40.50.720:FF:000084">
    <property type="entry name" value="Short-chain dehydrogenase reductase"/>
    <property type="match status" value="1"/>
</dbReference>
<gene>
    <name evidence="3" type="ORF">HETSPECPRED_007452</name>
</gene>
<dbReference type="PRINTS" id="PR00081">
    <property type="entry name" value="GDHRDH"/>
</dbReference>
<dbReference type="EMBL" id="CAJPDS010000053">
    <property type="protein sequence ID" value="CAF9929793.1"/>
    <property type="molecule type" value="Genomic_DNA"/>
</dbReference>
<dbReference type="InterPro" id="IPR036291">
    <property type="entry name" value="NAD(P)-bd_dom_sf"/>
</dbReference>
<dbReference type="GO" id="GO:0016616">
    <property type="term" value="F:oxidoreductase activity, acting on the CH-OH group of donors, NAD or NADP as acceptor"/>
    <property type="evidence" value="ECO:0007669"/>
    <property type="project" value="TreeGrafter"/>
</dbReference>
<organism evidence="3 4">
    <name type="scientific">Heterodermia speciosa</name>
    <dbReference type="NCBI Taxonomy" id="116794"/>
    <lineage>
        <taxon>Eukaryota</taxon>
        <taxon>Fungi</taxon>
        <taxon>Dikarya</taxon>
        <taxon>Ascomycota</taxon>
        <taxon>Pezizomycotina</taxon>
        <taxon>Lecanoromycetes</taxon>
        <taxon>OSLEUM clade</taxon>
        <taxon>Lecanoromycetidae</taxon>
        <taxon>Caliciales</taxon>
        <taxon>Physciaceae</taxon>
        <taxon>Heterodermia</taxon>
    </lineage>
</organism>
<dbReference type="GO" id="GO:0030497">
    <property type="term" value="P:fatty acid elongation"/>
    <property type="evidence" value="ECO:0007669"/>
    <property type="project" value="TreeGrafter"/>
</dbReference>
<evidence type="ECO:0000313" key="3">
    <source>
        <dbReference type="EMBL" id="CAF9929793.1"/>
    </source>
</evidence>
<dbReference type="PANTHER" id="PTHR42760:SF40">
    <property type="entry name" value="3-OXOACYL-[ACYL-CARRIER-PROTEIN] REDUCTASE, CHLOROPLASTIC"/>
    <property type="match status" value="1"/>
</dbReference>
<proteinExistence type="inferred from homology"/>
<sequence length="259" mass="28145">MSLSTGLENAHMIITGGTRGMGRQMVEAFLLQGANVSYSARNITHTEFNDFLETLPPTNKATAIGTALDVSSKTDLDRWVQASVQRFGGLDTVIANASPMRMDSGLEAWEQSINVDIMGVVNLVEACTPHLEKSSRASIIIQSSFMGREFYRSPPAPYGPCKAAQLQHVQELSQYLGPKGIRVNAISPGPIMAKDGPWEKMAKEVPEWVEEQRLKIPLKRFGTPQEIANAALFLASPLSSFVSGTNLLVDGGIHIGTQF</sequence>
<dbReference type="Proteomes" id="UP000664521">
    <property type="component" value="Unassembled WGS sequence"/>
</dbReference>
<evidence type="ECO:0000256" key="1">
    <source>
        <dbReference type="ARBA" id="ARBA00006484"/>
    </source>
</evidence>
<keyword evidence="2" id="KW-0521">NADP</keyword>
<evidence type="ECO:0008006" key="5">
    <source>
        <dbReference type="Google" id="ProtNLM"/>
    </source>
</evidence>
<dbReference type="Pfam" id="PF13561">
    <property type="entry name" value="adh_short_C2"/>
    <property type="match status" value="1"/>
</dbReference>
<evidence type="ECO:0000313" key="4">
    <source>
        <dbReference type="Proteomes" id="UP000664521"/>
    </source>
</evidence>
<accession>A0A8H3FS15</accession>
<comment type="caution">
    <text evidence="3">The sequence shown here is derived from an EMBL/GenBank/DDBJ whole genome shotgun (WGS) entry which is preliminary data.</text>
</comment>
<dbReference type="InterPro" id="IPR002347">
    <property type="entry name" value="SDR_fam"/>
</dbReference>
<dbReference type="CDD" id="cd05233">
    <property type="entry name" value="SDR_c"/>
    <property type="match status" value="1"/>
</dbReference>